<dbReference type="RefSeq" id="WP_245739140.1">
    <property type="nucleotide sequence ID" value="NZ_FOHO01000002.1"/>
</dbReference>
<dbReference type="PANTHER" id="PTHR42923">
    <property type="entry name" value="PROTOPORPHYRINOGEN OXIDASE"/>
    <property type="match status" value="1"/>
</dbReference>
<dbReference type="SUPFAM" id="SSF51905">
    <property type="entry name" value="FAD/NAD(P)-binding domain"/>
    <property type="match status" value="1"/>
</dbReference>
<accession>A0A1I0AGH7</accession>
<dbReference type="PANTHER" id="PTHR42923:SF17">
    <property type="entry name" value="AMINE OXIDASE DOMAIN-CONTAINING PROTEIN"/>
    <property type="match status" value="1"/>
</dbReference>
<proteinExistence type="predicted"/>
<feature type="domain" description="Amine oxidase" evidence="1">
    <location>
        <begin position="24"/>
        <end position="308"/>
    </location>
</feature>
<dbReference type="Gene3D" id="1.10.405.20">
    <property type="match status" value="1"/>
</dbReference>
<dbReference type="Proteomes" id="UP000199180">
    <property type="component" value="Unassembled WGS sequence"/>
</dbReference>
<dbReference type="Gene3D" id="3.50.50.60">
    <property type="entry name" value="FAD/NAD(P)-binding domain"/>
    <property type="match status" value="1"/>
</dbReference>
<protein>
    <recommendedName>
        <fullName evidence="1">Amine oxidase domain-containing protein</fullName>
    </recommendedName>
</protein>
<evidence type="ECO:0000313" key="2">
    <source>
        <dbReference type="EMBL" id="SES92796.1"/>
    </source>
</evidence>
<organism evidence="2 3">
    <name type="scientific">Paracoccus homiensis</name>
    <dbReference type="NCBI Taxonomy" id="364199"/>
    <lineage>
        <taxon>Bacteria</taxon>
        <taxon>Pseudomonadati</taxon>
        <taxon>Pseudomonadota</taxon>
        <taxon>Alphaproteobacteria</taxon>
        <taxon>Rhodobacterales</taxon>
        <taxon>Paracoccaceae</taxon>
        <taxon>Paracoccus</taxon>
    </lineage>
</organism>
<evidence type="ECO:0000259" key="1">
    <source>
        <dbReference type="Pfam" id="PF01593"/>
    </source>
</evidence>
<dbReference type="EMBL" id="FOHO01000002">
    <property type="protein sequence ID" value="SES92796.1"/>
    <property type="molecule type" value="Genomic_DNA"/>
</dbReference>
<sequence>MTITVKPIRPTPLRRKIAVIGSGISGLGAAWLLDPHHDVTLFEAEPRPGGHARTVQVGKTAVDTGFIVCNRRTYPLFMPLLDHLGVATGPSDMTFSASFGGGRYEYGTGNTRALFAQPRRAMDPRHLLMLRDILRFFRQAMAYQGSGLSLGDMLEQLRLGDDFRDLFLLPISGAIWSTPSGGMMDFPAASFVRFFDNHGLLSVSGQPEWRTVAGGSRAYVQAILSRLQGRVRLGAPVFKILRDDEGVTVVSPHGPQRFDRVVIATHAPQALAMLDHPDHEEEQILRRFRTQPNRMVLHSDERFMPRRKAAWAAWNYITEARRPDPNAPISLSYWMNRLQNLTTDKPLIVTLNPESEPRDIHDQAMLDHPLFDEAAIRAQSRLPSIQGRGGVYYAGAWTRYGFHEDGLLSALRVAQAMGIEWPLGQDPWAAEAEAA</sequence>
<keyword evidence="3" id="KW-1185">Reference proteome</keyword>
<dbReference type="InterPro" id="IPR036188">
    <property type="entry name" value="FAD/NAD-bd_sf"/>
</dbReference>
<name>A0A1I0AGH7_9RHOB</name>
<dbReference type="GO" id="GO:0016491">
    <property type="term" value="F:oxidoreductase activity"/>
    <property type="evidence" value="ECO:0007669"/>
    <property type="project" value="InterPro"/>
</dbReference>
<dbReference type="STRING" id="364199.SAMN04489858_102217"/>
<dbReference type="InterPro" id="IPR050464">
    <property type="entry name" value="Zeta_carotene_desat/Oxidored"/>
</dbReference>
<dbReference type="Pfam" id="PF01593">
    <property type="entry name" value="Amino_oxidase"/>
    <property type="match status" value="1"/>
</dbReference>
<dbReference type="Gene3D" id="3.30.70.1990">
    <property type="match status" value="1"/>
</dbReference>
<evidence type="ECO:0000313" key="3">
    <source>
        <dbReference type="Proteomes" id="UP000199180"/>
    </source>
</evidence>
<dbReference type="InterPro" id="IPR002937">
    <property type="entry name" value="Amino_oxidase"/>
</dbReference>
<gene>
    <name evidence="2" type="ORF">SAMN04489858_102217</name>
</gene>
<dbReference type="AlphaFoldDB" id="A0A1I0AGH7"/>
<reference evidence="2 3" key="1">
    <citation type="submission" date="2016-10" db="EMBL/GenBank/DDBJ databases">
        <authorList>
            <person name="de Groot N.N."/>
        </authorList>
    </citation>
    <scope>NUCLEOTIDE SEQUENCE [LARGE SCALE GENOMIC DNA]</scope>
    <source>
        <strain evidence="2 3">DSM 17862</strain>
    </source>
</reference>